<dbReference type="PROSITE" id="PS50975">
    <property type="entry name" value="ATP_GRASP"/>
    <property type="match status" value="1"/>
</dbReference>
<evidence type="ECO:0000256" key="5">
    <source>
        <dbReference type="ARBA" id="ARBA00022741"/>
    </source>
</evidence>
<dbReference type="NCBIfam" id="NF002378">
    <property type="entry name" value="PRK01372.1"/>
    <property type="match status" value="1"/>
</dbReference>
<dbReference type="GO" id="GO:0071555">
    <property type="term" value="P:cell wall organization"/>
    <property type="evidence" value="ECO:0007669"/>
    <property type="project" value="UniProtKB-KW"/>
</dbReference>
<dbReference type="EMBL" id="PCYL01000005">
    <property type="protein sequence ID" value="PIR47135.1"/>
    <property type="molecule type" value="Genomic_DNA"/>
</dbReference>
<dbReference type="InterPro" id="IPR005905">
    <property type="entry name" value="D_ala_D_ala"/>
</dbReference>
<dbReference type="PIRSF" id="PIRSF039102">
    <property type="entry name" value="Ddl/VanB"/>
    <property type="match status" value="1"/>
</dbReference>
<comment type="pathway">
    <text evidence="10">Cell wall biogenesis; peptidoglycan biosynthesis.</text>
</comment>
<dbReference type="GO" id="GO:0008360">
    <property type="term" value="P:regulation of cell shape"/>
    <property type="evidence" value="ECO:0007669"/>
    <property type="project" value="UniProtKB-KW"/>
</dbReference>
<dbReference type="GO" id="GO:0008716">
    <property type="term" value="F:D-alanine-D-alanine ligase activity"/>
    <property type="evidence" value="ECO:0007669"/>
    <property type="project" value="UniProtKB-UniRule"/>
</dbReference>
<reference evidence="15 16" key="1">
    <citation type="submission" date="2017-09" db="EMBL/GenBank/DDBJ databases">
        <title>Depth-based differentiation of microbial function through sediment-hosted aquifers and enrichment of novel symbionts in the deep terrestrial subsurface.</title>
        <authorList>
            <person name="Probst A.J."/>
            <person name="Ladd B."/>
            <person name="Jarett J.K."/>
            <person name="Geller-Mcgrath D.E."/>
            <person name="Sieber C.M."/>
            <person name="Emerson J.B."/>
            <person name="Anantharaman K."/>
            <person name="Thomas B.C."/>
            <person name="Malmstrom R."/>
            <person name="Stieglmeier M."/>
            <person name="Klingl A."/>
            <person name="Woyke T."/>
            <person name="Ryan C.M."/>
            <person name="Banfield J.F."/>
        </authorList>
    </citation>
    <scope>NUCLEOTIDE SEQUENCE [LARGE SCALE GENOMIC DNA]</scope>
    <source>
        <strain evidence="15">CG10_big_fil_rev_8_21_14_0_10_45_14</strain>
    </source>
</reference>
<dbReference type="Gene3D" id="3.30.1490.20">
    <property type="entry name" value="ATP-grasp fold, A domain"/>
    <property type="match status" value="1"/>
</dbReference>
<dbReference type="Pfam" id="PF07478">
    <property type="entry name" value="Dala_Dala_lig_C"/>
    <property type="match status" value="1"/>
</dbReference>
<keyword evidence="12" id="KW-0479">Metal-binding</keyword>
<keyword evidence="5 13" id="KW-0547">Nucleotide-binding</keyword>
<protein>
    <recommendedName>
        <fullName evidence="10">D-alanine--D-alanine ligase</fullName>
        <ecNumber evidence="10">6.3.2.4</ecNumber>
    </recommendedName>
    <alternativeName>
        <fullName evidence="10">D-Ala-D-Ala ligase</fullName>
    </alternativeName>
    <alternativeName>
        <fullName evidence="10">D-alanylalanine synthetase</fullName>
    </alternativeName>
</protein>
<dbReference type="SUPFAM" id="SSF52440">
    <property type="entry name" value="PreATP-grasp domain"/>
    <property type="match status" value="1"/>
</dbReference>
<feature type="active site" evidence="11">
    <location>
        <position position="294"/>
    </location>
</feature>
<evidence type="ECO:0000256" key="13">
    <source>
        <dbReference type="PROSITE-ProRule" id="PRU00409"/>
    </source>
</evidence>
<evidence type="ECO:0000256" key="8">
    <source>
        <dbReference type="ARBA" id="ARBA00022984"/>
    </source>
</evidence>
<evidence type="ECO:0000313" key="15">
    <source>
        <dbReference type="EMBL" id="PIR47135.1"/>
    </source>
</evidence>
<accession>A0A2H0RN09</accession>
<comment type="catalytic activity">
    <reaction evidence="10">
        <text>2 D-alanine + ATP = D-alanyl-D-alanine + ADP + phosphate + H(+)</text>
        <dbReference type="Rhea" id="RHEA:11224"/>
        <dbReference type="ChEBI" id="CHEBI:15378"/>
        <dbReference type="ChEBI" id="CHEBI:30616"/>
        <dbReference type="ChEBI" id="CHEBI:43474"/>
        <dbReference type="ChEBI" id="CHEBI:57416"/>
        <dbReference type="ChEBI" id="CHEBI:57822"/>
        <dbReference type="ChEBI" id="CHEBI:456216"/>
        <dbReference type="EC" id="6.3.2.4"/>
    </reaction>
</comment>
<dbReference type="GO" id="GO:0046872">
    <property type="term" value="F:metal ion binding"/>
    <property type="evidence" value="ECO:0007669"/>
    <property type="project" value="UniProtKB-KW"/>
</dbReference>
<evidence type="ECO:0000313" key="16">
    <source>
        <dbReference type="Proteomes" id="UP000230833"/>
    </source>
</evidence>
<keyword evidence="9 10" id="KW-0961">Cell wall biogenesis/degradation</keyword>
<keyword evidence="8 10" id="KW-0573">Peptidoglycan synthesis</keyword>
<dbReference type="InterPro" id="IPR011095">
    <property type="entry name" value="Dala_Dala_lig_C"/>
</dbReference>
<dbReference type="PANTHER" id="PTHR23132">
    <property type="entry name" value="D-ALANINE--D-ALANINE LIGASE"/>
    <property type="match status" value="1"/>
</dbReference>
<dbReference type="GO" id="GO:0005737">
    <property type="term" value="C:cytoplasm"/>
    <property type="evidence" value="ECO:0007669"/>
    <property type="project" value="UniProtKB-SubCell"/>
</dbReference>
<keyword evidence="6 13" id="KW-0067">ATP-binding</keyword>
<gene>
    <name evidence="10" type="primary">ddl</name>
    <name evidence="15" type="ORF">COV07_00475</name>
</gene>
<organism evidence="15 16">
    <name type="scientific">Candidatus Vogelbacteria bacterium CG10_big_fil_rev_8_21_14_0_10_45_14</name>
    <dbReference type="NCBI Taxonomy" id="1975042"/>
    <lineage>
        <taxon>Bacteria</taxon>
        <taxon>Candidatus Vogeliibacteriota</taxon>
    </lineage>
</organism>
<evidence type="ECO:0000256" key="1">
    <source>
        <dbReference type="ARBA" id="ARBA00004496"/>
    </source>
</evidence>
<dbReference type="PANTHER" id="PTHR23132:SF23">
    <property type="entry name" value="D-ALANINE--D-ALANINE LIGASE B"/>
    <property type="match status" value="1"/>
</dbReference>
<dbReference type="GO" id="GO:0005524">
    <property type="term" value="F:ATP binding"/>
    <property type="evidence" value="ECO:0007669"/>
    <property type="project" value="UniProtKB-UniRule"/>
</dbReference>
<proteinExistence type="inferred from homology"/>
<dbReference type="NCBIfam" id="TIGR01205">
    <property type="entry name" value="D_ala_D_alaTIGR"/>
    <property type="match status" value="1"/>
</dbReference>
<feature type="domain" description="ATP-grasp" evidence="14">
    <location>
        <begin position="110"/>
        <end position="316"/>
    </location>
</feature>
<dbReference type="PROSITE" id="PS00844">
    <property type="entry name" value="DALA_DALA_LIGASE_2"/>
    <property type="match status" value="1"/>
</dbReference>
<evidence type="ECO:0000256" key="4">
    <source>
        <dbReference type="ARBA" id="ARBA00022598"/>
    </source>
</evidence>
<evidence type="ECO:0000256" key="10">
    <source>
        <dbReference type="HAMAP-Rule" id="MF_00047"/>
    </source>
</evidence>
<name>A0A2H0RN09_9BACT</name>
<dbReference type="InterPro" id="IPR011761">
    <property type="entry name" value="ATP-grasp"/>
</dbReference>
<feature type="binding site" evidence="12">
    <location>
        <position position="285"/>
    </location>
    <ligand>
        <name>Mg(2+)</name>
        <dbReference type="ChEBI" id="CHEBI:18420"/>
        <label>2</label>
    </ligand>
</feature>
<dbReference type="AlphaFoldDB" id="A0A2H0RN09"/>
<evidence type="ECO:0000256" key="7">
    <source>
        <dbReference type="ARBA" id="ARBA00022960"/>
    </source>
</evidence>
<dbReference type="Pfam" id="PF01820">
    <property type="entry name" value="Dala_Dala_lig_N"/>
    <property type="match status" value="1"/>
</dbReference>
<feature type="binding site" evidence="12">
    <location>
        <position position="283"/>
    </location>
    <ligand>
        <name>Mg(2+)</name>
        <dbReference type="ChEBI" id="CHEBI:18420"/>
        <label>2</label>
    </ligand>
</feature>
<evidence type="ECO:0000256" key="9">
    <source>
        <dbReference type="ARBA" id="ARBA00023316"/>
    </source>
</evidence>
<feature type="active site" evidence="11">
    <location>
        <position position="157"/>
    </location>
</feature>
<dbReference type="InterPro" id="IPR011127">
    <property type="entry name" value="Dala_Dala_lig_N"/>
</dbReference>
<dbReference type="InterPro" id="IPR016185">
    <property type="entry name" value="PreATP-grasp_dom_sf"/>
</dbReference>
<feature type="binding site" evidence="12">
    <location>
        <position position="283"/>
    </location>
    <ligand>
        <name>Mg(2+)</name>
        <dbReference type="ChEBI" id="CHEBI:18420"/>
        <label>1</label>
    </ligand>
</feature>
<dbReference type="Gene3D" id="3.30.470.20">
    <property type="entry name" value="ATP-grasp fold, B domain"/>
    <property type="match status" value="1"/>
</dbReference>
<keyword evidence="4 10" id="KW-0436">Ligase</keyword>
<keyword evidence="3 10" id="KW-0963">Cytoplasm</keyword>
<dbReference type="GO" id="GO:0009252">
    <property type="term" value="P:peptidoglycan biosynthetic process"/>
    <property type="evidence" value="ECO:0007669"/>
    <property type="project" value="UniProtKB-UniRule"/>
</dbReference>
<dbReference type="Gene3D" id="3.40.50.20">
    <property type="match status" value="1"/>
</dbReference>
<dbReference type="HAMAP" id="MF_00047">
    <property type="entry name" value="Dala_Dala_lig"/>
    <property type="match status" value="1"/>
</dbReference>
<dbReference type="UniPathway" id="UPA00219"/>
<feature type="active site" evidence="11">
    <location>
        <position position="16"/>
    </location>
</feature>
<evidence type="ECO:0000256" key="2">
    <source>
        <dbReference type="ARBA" id="ARBA00010871"/>
    </source>
</evidence>
<feature type="binding site" evidence="12">
    <location>
        <position position="271"/>
    </location>
    <ligand>
        <name>Mg(2+)</name>
        <dbReference type="ChEBI" id="CHEBI:18420"/>
        <label>1</label>
    </ligand>
</feature>
<evidence type="ECO:0000256" key="12">
    <source>
        <dbReference type="PIRSR" id="PIRSR039102-3"/>
    </source>
</evidence>
<comment type="cofactor">
    <cofactor evidence="12">
        <name>Mg(2+)</name>
        <dbReference type="ChEBI" id="CHEBI:18420"/>
    </cofactor>
    <cofactor evidence="12">
        <name>Mn(2+)</name>
        <dbReference type="ChEBI" id="CHEBI:29035"/>
    </cofactor>
    <text evidence="12">Binds 2 magnesium or manganese ions per subunit.</text>
</comment>
<sequence>MTKTRVGVLRGGPSPEYEVSIKTGASVLKHLPLHYEGRDIFIDKKGIWHRDGIPVLYEDVFRDTDVFFNALHGTYGEDGTVQRLLDGHRAKYTGSGILGSAIAMQKHLAKEHFKKAQIKTPYHVHLKKADEDMMVHVRTVFNTMPPPWFVKPANAGSSVGAMHARTMEGLVPALEIAFGVSDEVLVEELIEGREATVGVVEDFRGYKTYALPVIEIVPPKERDFFDYISKYDGNTQEICPGRFSRPEILELQDFAIRAHNALGLRHYSRTDFIVSKKGIYVLETNTLPGLTEESLLPKSVQAIGATFPQFLDHILTLALR</sequence>
<dbReference type="InterPro" id="IPR013815">
    <property type="entry name" value="ATP_grasp_subdomain_1"/>
</dbReference>
<evidence type="ECO:0000256" key="3">
    <source>
        <dbReference type="ARBA" id="ARBA00022490"/>
    </source>
</evidence>
<evidence type="ECO:0000256" key="6">
    <source>
        <dbReference type="ARBA" id="ARBA00022840"/>
    </source>
</evidence>
<keyword evidence="12" id="KW-0460">Magnesium</keyword>
<keyword evidence="12" id="KW-0464">Manganese</keyword>
<dbReference type="SUPFAM" id="SSF56059">
    <property type="entry name" value="Glutathione synthetase ATP-binding domain-like"/>
    <property type="match status" value="1"/>
</dbReference>
<evidence type="ECO:0000259" key="14">
    <source>
        <dbReference type="PROSITE" id="PS50975"/>
    </source>
</evidence>
<comment type="similarity">
    <text evidence="2 10">Belongs to the D-alanine--D-alanine ligase family.</text>
</comment>
<comment type="caution">
    <text evidence="15">The sequence shown here is derived from an EMBL/GenBank/DDBJ whole genome shotgun (WGS) entry which is preliminary data.</text>
</comment>
<dbReference type="InterPro" id="IPR000291">
    <property type="entry name" value="D-Ala_lig_Van_CS"/>
</dbReference>
<dbReference type="EC" id="6.3.2.4" evidence="10"/>
<evidence type="ECO:0000256" key="11">
    <source>
        <dbReference type="PIRSR" id="PIRSR039102-1"/>
    </source>
</evidence>
<keyword evidence="7 10" id="KW-0133">Cell shape</keyword>
<comment type="function">
    <text evidence="10">Cell wall formation.</text>
</comment>
<comment type="subcellular location">
    <subcellularLocation>
        <location evidence="1 10">Cytoplasm</location>
    </subcellularLocation>
</comment>
<dbReference type="Proteomes" id="UP000230833">
    <property type="component" value="Unassembled WGS sequence"/>
</dbReference>